<feature type="compositionally biased region" description="Basic and acidic residues" evidence="1">
    <location>
        <begin position="296"/>
        <end position="332"/>
    </location>
</feature>
<gene>
    <name evidence="3" type="ORF">A2370_01785</name>
</gene>
<evidence type="ECO:0000313" key="4">
    <source>
        <dbReference type="Proteomes" id="UP000176222"/>
    </source>
</evidence>
<dbReference type="PANTHER" id="PTHR41248">
    <property type="entry name" value="NORD PROTEIN"/>
    <property type="match status" value="1"/>
</dbReference>
<feature type="region of interest" description="Disordered" evidence="1">
    <location>
        <begin position="402"/>
        <end position="453"/>
    </location>
</feature>
<sequence>MFKERIKSDVLEVIFDQDKHREERILEQFTSEQVEIIRSKQKVLSSLAYFIGRDFSIPVELNEPGAGWHWNFKANIIRIDPIDLLEKPMDFLRFVISHEGGHRRISRTEFIPIKEWEEEGFSFLMNSIEDPRDNNFVADNYPVFAEQMGVAYEPQFDLEEKSKDRAFDQLGYTPRFMQAGFEYIKQWYRQRQNKPQELSADLPAEVREVVEKTLESASRSWWLYPSKSEADEDEQNIKNYAQASYHLNREKIWPEFKKLVEQDLADQKMEEFIKDMQKDQAKGGERGESGDSIPQKLKDKLKPEEVEALEKAIDQMTKHGEEDVSSHERSEGGDQTEQTGGEIKESDEQGGNGKAISLDSLSSELKQKIKDFIDALPDEQKKKLAEKAVKALADFEKELNEELAGKLADNPDKKEAREQEEKTTEGGEEREEMADQDRDDGESEKEKERRQSLSKLKKELKRIIEKDQGAYEKARREVAPIISKLTDELRDIFRERRKVKHEAGHKSGLRINITKRIGEIARGILPMESRAWEKREAPGEKDYAITLLIDLSGSMRGKKIEETFKATIVLAEVLNKLSIMTEILGFNDRIHEYQRFKERLSPEIRSKMGTMPAEVGSERAQWNDDGWAVSEASTRLAKRRELEKFLVVLSDGLPEPSSAHGGLAYELSKVIKGIEKDEDQKIVGLGIGPDTNHVANYYRHHLANVGLTEMASRLADLLKEMIVDYNKF</sequence>
<feature type="compositionally biased region" description="Basic and acidic residues" evidence="1">
    <location>
        <begin position="277"/>
        <end position="289"/>
    </location>
</feature>
<comment type="caution">
    <text evidence="3">The sequence shown here is derived from an EMBL/GenBank/DDBJ whole genome shotgun (WGS) entry which is preliminary data.</text>
</comment>
<evidence type="ECO:0000313" key="3">
    <source>
        <dbReference type="EMBL" id="OHA58072.1"/>
    </source>
</evidence>
<dbReference type="Proteomes" id="UP000176222">
    <property type="component" value="Unassembled WGS sequence"/>
</dbReference>
<feature type="region of interest" description="Disordered" evidence="1">
    <location>
        <begin position="277"/>
        <end position="359"/>
    </location>
</feature>
<name>A0A1G2QDI7_9BACT</name>
<organism evidence="3 4">
    <name type="scientific">Candidatus Vogelbacteria bacterium RIFOXYB1_FULL_42_16</name>
    <dbReference type="NCBI Taxonomy" id="1802436"/>
    <lineage>
        <taxon>Bacteria</taxon>
        <taxon>Candidatus Vogeliibacteriota</taxon>
    </lineage>
</organism>
<dbReference type="PROSITE" id="PS50234">
    <property type="entry name" value="VWFA"/>
    <property type="match status" value="1"/>
</dbReference>
<dbReference type="SUPFAM" id="SSF53300">
    <property type="entry name" value="vWA-like"/>
    <property type="match status" value="1"/>
</dbReference>
<evidence type="ECO:0000259" key="2">
    <source>
        <dbReference type="PROSITE" id="PS50234"/>
    </source>
</evidence>
<dbReference type="InterPro" id="IPR051928">
    <property type="entry name" value="NorD/CobT"/>
</dbReference>
<dbReference type="PANTHER" id="PTHR41248:SF1">
    <property type="entry name" value="NORD PROTEIN"/>
    <property type="match status" value="1"/>
</dbReference>
<dbReference type="Pfam" id="PF11775">
    <property type="entry name" value="CobT_C"/>
    <property type="match status" value="2"/>
</dbReference>
<dbReference type="InterPro" id="IPR036465">
    <property type="entry name" value="vWFA_dom_sf"/>
</dbReference>
<dbReference type="STRING" id="1802436.A2370_01785"/>
<dbReference type="InterPro" id="IPR025861">
    <property type="entry name" value="CobT_VWA_dom"/>
</dbReference>
<evidence type="ECO:0000256" key="1">
    <source>
        <dbReference type="SAM" id="MobiDB-lite"/>
    </source>
</evidence>
<feature type="compositionally biased region" description="Basic and acidic residues" evidence="1">
    <location>
        <begin position="402"/>
        <end position="427"/>
    </location>
</feature>
<protein>
    <recommendedName>
        <fullName evidence="2">VWFA domain-containing protein</fullName>
    </recommendedName>
</protein>
<dbReference type="AlphaFoldDB" id="A0A1G2QDI7"/>
<dbReference type="SMART" id="SM00327">
    <property type="entry name" value="VWA"/>
    <property type="match status" value="1"/>
</dbReference>
<dbReference type="Gene3D" id="3.40.50.410">
    <property type="entry name" value="von Willebrand factor, type A domain"/>
    <property type="match status" value="1"/>
</dbReference>
<dbReference type="InterPro" id="IPR002035">
    <property type="entry name" value="VWF_A"/>
</dbReference>
<feature type="domain" description="VWFA" evidence="2">
    <location>
        <begin position="544"/>
        <end position="728"/>
    </location>
</feature>
<dbReference type="EMBL" id="MHTH01000015">
    <property type="protein sequence ID" value="OHA58072.1"/>
    <property type="molecule type" value="Genomic_DNA"/>
</dbReference>
<proteinExistence type="predicted"/>
<accession>A0A1G2QDI7</accession>
<feature type="compositionally biased region" description="Acidic residues" evidence="1">
    <location>
        <begin position="428"/>
        <end position="443"/>
    </location>
</feature>
<reference evidence="3 4" key="1">
    <citation type="journal article" date="2016" name="Nat. Commun.">
        <title>Thousands of microbial genomes shed light on interconnected biogeochemical processes in an aquifer system.</title>
        <authorList>
            <person name="Anantharaman K."/>
            <person name="Brown C.T."/>
            <person name="Hug L.A."/>
            <person name="Sharon I."/>
            <person name="Castelle C.J."/>
            <person name="Probst A.J."/>
            <person name="Thomas B.C."/>
            <person name="Singh A."/>
            <person name="Wilkins M.J."/>
            <person name="Karaoz U."/>
            <person name="Brodie E.L."/>
            <person name="Williams K.H."/>
            <person name="Hubbard S.S."/>
            <person name="Banfield J.F."/>
        </authorList>
    </citation>
    <scope>NUCLEOTIDE SEQUENCE [LARGE SCALE GENOMIC DNA]</scope>
</reference>